<dbReference type="Proteomes" id="UP000187012">
    <property type="component" value="Unassembled WGS sequence"/>
</dbReference>
<name>A0A1N7RQR0_9BURK</name>
<evidence type="ECO:0000313" key="2">
    <source>
        <dbReference type="EMBL" id="SIT37465.1"/>
    </source>
</evidence>
<gene>
    <name evidence="2" type="ORF">BN2475_120037</name>
</gene>
<accession>A0A1N7RQR0</accession>
<feature type="region of interest" description="Disordered" evidence="1">
    <location>
        <begin position="80"/>
        <end position="107"/>
    </location>
</feature>
<evidence type="ECO:0000256" key="1">
    <source>
        <dbReference type="SAM" id="MobiDB-lite"/>
    </source>
</evidence>
<sequence length="107" mass="11963">MESQRVLRAVAAGFAALQPADHEIAHALAQAIQTIRIAHHLRAKERRAQHRSMRYRAAQLGTEAVVVDRRNGIAAQQIGIGTYRQRRTPGKPDARAAPWRRPGCARR</sequence>
<dbReference type="EMBL" id="CYGX02000012">
    <property type="protein sequence ID" value="SIT37465.1"/>
    <property type="molecule type" value="Genomic_DNA"/>
</dbReference>
<proteinExistence type="predicted"/>
<reference evidence="2 3" key="1">
    <citation type="submission" date="2016-12" db="EMBL/GenBank/DDBJ databases">
        <authorList>
            <person name="Song W.-J."/>
            <person name="Kurnit D.M."/>
        </authorList>
    </citation>
    <scope>NUCLEOTIDE SEQUENCE [LARGE SCALE GENOMIC DNA]</scope>
    <source>
        <strain evidence="2 3">STM7296</strain>
    </source>
</reference>
<evidence type="ECO:0000313" key="3">
    <source>
        <dbReference type="Proteomes" id="UP000187012"/>
    </source>
</evidence>
<keyword evidence="3" id="KW-1185">Reference proteome</keyword>
<dbReference type="AlphaFoldDB" id="A0A1N7RQR0"/>
<organism evidence="2 3">
    <name type="scientific">Paraburkholderia ribeironis</name>
    <dbReference type="NCBI Taxonomy" id="1247936"/>
    <lineage>
        <taxon>Bacteria</taxon>
        <taxon>Pseudomonadati</taxon>
        <taxon>Pseudomonadota</taxon>
        <taxon>Betaproteobacteria</taxon>
        <taxon>Burkholderiales</taxon>
        <taxon>Burkholderiaceae</taxon>
        <taxon>Paraburkholderia</taxon>
    </lineage>
</organism>
<protein>
    <submittedName>
        <fullName evidence="2">Uncharacterized protein</fullName>
    </submittedName>
</protein>